<dbReference type="PaxDb" id="39947-A0A0P0WV31"/>
<evidence type="ECO:0000313" key="2">
    <source>
        <dbReference type="EMBL" id="BAS97003.1"/>
    </source>
</evidence>
<reference evidence="3" key="1">
    <citation type="journal article" date="2005" name="Nature">
        <title>The map-based sequence of the rice genome.</title>
        <authorList>
            <consortium name="International rice genome sequencing project (IRGSP)"/>
            <person name="Matsumoto T."/>
            <person name="Wu J."/>
            <person name="Kanamori H."/>
            <person name="Katayose Y."/>
            <person name="Fujisawa M."/>
            <person name="Namiki N."/>
            <person name="Mizuno H."/>
            <person name="Yamamoto K."/>
            <person name="Antonio B.A."/>
            <person name="Baba T."/>
            <person name="Sakata K."/>
            <person name="Nagamura Y."/>
            <person name="Aoki H."/>
            <person name="Arikawa K."/>
            <person name="Arita K."/>
            <person name="Bito T."/>
            <person name="Chiden Y."/>
            <person name="Fujitsuka N."/>
            <person name="Fukunaka R."/>
            <person name="Hamada M."/>
            <person name="Harada C."/>
            <person name="Hayashi A."/>
            <person name="Hijishita S."/>
            <person name="Honda M."/>
            <person name="Hosokawa S."/>
            <person name="Ichikawa Y."/>
            <person name="Idonuma A."/>
            <person name="Iijima M."/>
            <person name="Ikeda M."/>
            <person name="Ikeno M."/>
            <person name="Ito K."/>
            <person name="Ito S."/>
            <person name="Ito T."/>
            <person name="Ito Y."/>
            <person name="Ito Y."/>
            <person name="Iwabuchi A."/>
            <person name="Kamiya K."/>
            <person name="Karasawa W."/>
            <person name="Kurita K."/>
            <person name="Katagiri S."/>
            <person name="Kikuta A."/>
            <person name="Kobayashi H."/>
            <person name="Kobayashi N."/>
            <person name="Machita K."/>
            <person name="Maehara T."/>
            <person name="Masukawa M."/>
            <person name="Mizubayashi T."/>
            <person name="Mukai Y."/>
            <person name="Nagasaki H."/>
            <person name="Nagata Y."/>
            <person name="Naito S."/>
            <person name="Nakashima M."/>
            <person name="Nakama Y."/>
            <person name="Nakamichi Y."/>
            <person name="Nakamura M."/>
            <person name="Meguro A."/>
            <person name="Negishi M."/>
            <person name="Ohta I."/>
            <person name="Ohta T."/>
            <person name="Okamoto M."/>
            <person name="Ono N."/>
            <person name="Saji S."/>
            <person name="Sakaguchi M."/>
            <person name="Sakai K."/>
            <person name="Shibata M."/>
            <person name="Shimokawa T."/>
            <person name="Song J."/>
            <person name="Takazaki Y."/>
            <person name="Terasawa K."/>
            <person name="Tsugane M."/>
            <person name="Tsuji K."/>
            <person name="Ueda S."/>
            <person name="Waki K."/>
            <person name="Yamagata H."/>
            <person name="Yamamoto M."/>
            <person name="Yamamoto S."/>
            <person name="Yamane H."/>
            <person name="Yoshiki S."/>
            <person name="Yoshihara R."/>
            <person name="Yukawa K."/>
            <person name="Zhong H."/>
            <person name="Yano M."/>
            <person name="Yuan Q."/>
            <person name="Ouyang S."/>
            <person name="Liu J."/>
            <person name="Jones K.M."/>
            <person name="Gansberger K."/>
            <person name="Moffat K."/>
            <person name="Hill J."/>
            <person name="Bera J."/>
            <person name="Fadrosh D."/>
            <person name="Jin S."/>
            <person name="Johri S."/>
            <person name="Kim M."/>
            <person name="Overton L."/>
            <person name="Reardon M."/>
            <person name="Tsitrin T."/>
            <person name="Vuong H."/>
            <person name="Weaver B."/>
            <person name="Ciecko A."/>
            <person name="Tallon L."/>
            <person name="Jackson J."/>
            <person name="Pai G."/>
            <person name="Aken S.V."/>
            <person name="Utterback T."/>
            <person name="Reidmuller S."/>
            <person name="Feldblyum T."/>
            <person name="Hsiao J."/>
            <person name="Zismann V."/>
            <person name="Iobst S."/>
            <person name="de Vazeille A.R."/>
            <person name="Buell C.R."/>
            <person name="Ying K."/>
            <person name="Li Y."/>
            <person name="Lu T."/>
            <person name="Huang Y."/>
            <person name="Zhao Q."/>
            <person name="Feng Q."/>
            <person name="Zhang L."/>
            <person name="Zhu J."/>
            <person name="Weng Q."/>
            <person name="Mu J."/>
            <person name="Lu Y."/>
            <person name="Fan D."/>
            <person name="Liu Y."/>
            <person name="Guan J."/>
            <person name="Zhang Y."/>
            <person name="Yu S."/>
            <person name="Liu X."/>
            <person name="Zhang Y."/>
            <person name="Hong G."/>
            <person name="Han B."/>
            <person name="Choisne N."/>
            <person name="Demange N."/>
            <person name="Orjeda G."/>
            <person name="Samain S."/>
            <person name="Cattolico L."/>
            <person name="Pelletier E."/>
            <person name="Couloux A."/>
            <person name="Segurens B."/>
            <person name="Wincker P."/>
            <person name="D'Hont A."/>
            <person name="Scarpelli C."/>
            <person name="Weissenbach J."/>
            <person name="Salanoubat M."/>
            <person name="Quetier F."/>
            <person name="Yu Y."/>
            <person name="Kim H.R."/>
            <person name="Rambo T."/>
            <person name="Currie J."/>
            <person name="Collura K."/>
            <person name="Luo M."/>
            <person name="Yang T."/>
            <person name="Ammiraju J.S.S."/>
            <person name="Engler F."/>
            <person name="Soderlund C."/>
            <person name="Wing R.A."/>
            <person name="Palmer L.E."/>
            <person name="de la Bastide M."/>
            <person name="Spiegel L."/>
            <person name="Nascimento L."/>
            <person name="Zutavern T."/>
            <person name="O'Shaughnessy A."/>
            <person name="Dike S."/>
            <person name="Dedhia N."/>
            <person name="Preston R."/>
            <person name="Balija V."/>
            <person name="McCombie W.R."/>
            <person name="Chow T."/>
            <person name="Chen H."/>
            <person name="Chung M."/>
            <person name="Chen C."/>
            <person name="Shaw J."/>
            <person name="Wu H."/>
            <person name="Hsiao K."/>
            <person name="Chao Y."/>
            <person name="Chu M."/>
            <person name="Cheng C."/>
            <person name="Hour A."/>
            <person name="Lee P."/>
            <person name="Lin S."/>
            <person name="Lin Y."/>
            <person name="Liou J."/>
            <person name="Liu S."/>
            <person name="Hsing Y."/>
            <person name="Raghuvanshi S."/>
            <person name="Mohanty A."/>
            <person name="Bharti A.K."/>
            <person name="Gaur A."/>
            <person name="Gupta V."/>
            <person name="Kumar D."/>
            <person name="Ravi V."/>
            <person name="Vij S."/>
            <person name="Kapur A."/>
            <person name="Khurana P."/>
            <person name="Khurana P."/>
            <person name="Khurana J.P."/>
            <person name="Tyagi A.K."/>
            <person name="Gaikwad K."/>
            <person name="Singh A."/>
            <person name="Dalal V."/>
            <person name="Srivastava S."/>
            <person name="Dixit A."/>
            <person name="Pal A.K."/>
            <person name="Ghazi I.A."/>
            <person name="Yadav M."/>
            <person name="Pandit A."/>
            <person name="Bhargava A."/>
            <person name="Sureshbabu K."/>
            <person name="Batra K."/>
            <person name="Sharma T.R."/>
            <person name="Mohapatra T."/>
            <person name="Singh N.K."/>
            <person name="Messing J."/>
            <person name="Nelson A.B."/>
            <person name="Fuks G."/>
            <person name="Kavchok S."/>
            <person name="Keizer G."/>
            <person name="Linton E."/>
            <person name="Llaca V."/>
            <person name="Song R."/>
            <person name="Tanyolac B."/>
            <person name="Young S."/>
            <person name="Ho-Il K."/>
            <person name="Hahn J.H."/>
            <person name="Sangsakoo G."/>
            <person name="Vanavichit A."/>
            <person name="de Mattos Luiz.A.T."/>
            <person name="Zimmer P.D."/>
            <person name="Malone G."/>
            <person name="Dellagostin O."/>
            <person name="de Oliveira A.C."/>
            <person name="Bevan M."/>
            <person name="Bancroft I."/>
            <person name="Minx P."/>
            <person name="Cordum H."/>
            <person name="Wilson R."/>
            <person name="Cheng Z."/>
            <person name="Jin W."/>
            <person name="Jiang J."/>
            <person name="Leong S.A."/>
            <person name="Iwama H."/>
            <person name="Gojobori T."/>
            <person name="Itoh T."/>
            <person name="Niimura Y."/>
            <person name="Fujii Y."/>
            <person name="Habara T."/>
            <person name="Sakai H."/>
            <person name="Sato Y."/>
            <person name="Wilson G."/>
            <person name="Kumar K."/>
            <person name="McCouch S."/>
            <person name="Juretic N."/>
            <person name="Hoen D."/>
            <person name="Wright S."/>
            <person name="Bruskiewich R."/>
            <person name="Bureau T."/>
            <person name="Miyao A."/>
            <person name="Hirochika H."/>
            <person name="Nishikawa T."/>
            <person name="Kadowaki K."/>
            <person name="Sugiura M."/>
            <person name="Burr B."/>
            <person name="Sasaki T."/>
        </authorList>
    </citation>
    <scope>NUCLEOTIDE SEQUENCE [LARGE SCALE GENOMIC DNA]</scope>
    <source>
        <strain evidence="3">cv. Nipponbare</strain>
    </source>
</reference>
<evidence type="ECO:0000313" key="3">
    <source>
        <dbReference type="Proteomes" id="UP000059680"/>
    </source>
</evidence>
<feature type="region of interest" description="Disordered" evidence="1">
    <location>
        <begin position="1"/>
        <end position="21"/>
    </location>
</feature>
<organism evidence="2 3">
    <name type="scientific">Oryza sativa subsp. japonica</name>
    <name type="common">Rice</name>
    <dbReference type="NCBI Taxonomy" id="39947"/>
    <lineage>
        <taxon>Eukaryota</taxon>
        <taxon>Viridiplantae</taxon>
        <taxon>Streptophyta</taxon>
        <taxon>Embryophyta</taxon>
        <taxon>Tracheophyta</taxon>
        <taxon>Spermatophyta</taxon>
        <taxon>Magnoliopsida</taxon>
        <taxon>Liliopsida</taxon>
        <taxon>Poales</taxon>
        <taxon>Poaceae</taxon>
        <taxon>BOP clade</taxon>
        <taxon>Oryzoideae</taxon>
        <taxon>Oryzeae</taxon>
        <taxon>Oryzinae</taxon>
        <taxon>Oryza</taxon>
        <taxon>Oryza sativa</taxon>
    </lineage>
</organism>
<reference evidence="2 3" key="3">
    <citation type="journal article" date="2013" name="Rice">
        <title>Improvement of the Oryza sativa Nipponbare reference genome using next generation sequence and optical map data.</title>
        <authorList>
            <person name="Kawahara Y."/>
            <person name="de la Bastide M."/>
            <person name="Hamilton J.P."/>
            <person name="Kanamori H."/>
            <person name="McCombie W.R."/>
            <person name="Ouyang S."/>
            <person name="Schwartz D.C."/>
            <person name="Tanaka T."/>
            <person name="Wu J."/>
            <person name="Zhou S."/>
            <person name="Childs K.L."/>
            <person name="Davidson R.M."/>
            <person name="Lin H."/>
            <person name="Quesada-Ocampo L."/>
            <person name="Vaillancourt B."/>
            <person name="Sakai H."/>
            <person name="Lee S.S."/>
            <person name="Kim J."/>
            <person name="Numa H."/>
            <person name="Itoh T."/>
            <person name="Buell C.R."/>
            <person name="Matsumoto T."/>
        </authorList>
    </citation>
    <scope>NUCLEOTIDE SEQUENCE [LARGE SCALE GENOMIC DNA]</scope>
    <source>
        <strain evidence="3">cv. Nipponbare</strain>
    </source>
</reference>
<dbReference type="EMBL" id="AP014962">
    <property type="protein sequence ID" value="BAS97003.1"/>
    <property type="molecule type" value="Genomic_DNA"/>
</dbReference>
<dbReference type="InParanoid" id="A0A0P0WV31"/>
<name>A0A0P0WV31_ORYSJ</name>
<gene>
    <name evidence="2" type="ordered locus">Os06g0242301</name>
    <name evidence="2" type="ORF">OSNPB_060242301</name>
</gene>
<evidence type="ECO:0000256" key="1">
    <source>
        <dbReference type="SAM" id="MobiDB-lite"/>
    </source>
</evidence>
<reference evidence="2 3" key="2">
    <citation type="journal article" date="2013" name="Plant Cell Physiol.">
        <title>Rice Annotation Project Database (RAP-DB): an integrative and interactive database for rice genomics.</title>
        <authorList>
            <person name="Sakai H."/>
            <person name="Lee S.S."/>
            <person name="Tanaka T."/>
            <person name="Numa H."/>
            <person name="Kim J."/>
            <person name="Kawahara Y."/>
            <person name="Wakimoto H."/>
            <person name="Yang C.C."/>
            <person name="Iwamoto M."/>
            <person name="Abe T."/>
            <person name="Yamada Y."/>
            <person name="Muto A."/>
            <person name="Inokuchi H."/>
            <person name="Ikemura T."/>
            <person name="Matsumoto T."/>
            <person name="Sasaki T."/>
            <person name="Itoh T."/>
        </authorList>
    </citation>
    <scope>NUCLEOTIDE SEQUENCE [LARGE SCALE GENOMIC DNA]</scope>
    <source>
        <strain evidence="3">cv. Nipponbare</strain>
    </source>
</reference>
<dbReference type="AlphaFoldDB" id="A0A0P0WV31"/>
<proteinExistence type="predicted"/>
<keyword evidence="3" id="KW-1185">Reference proteome</keyword>
<protein>
    <submittedName>
        <fullName evidence="2">Os06g0242301 protein</fullName>
    </submittedName>
</protein>
<accession>A0A0P0WV31</accession>
<dbReference type="Proteomes" id="UP000059680">
    <property type="component" value="Chromosome 6"/>
</dbReference>
<sequence>MASSGSRGIGKEPASTPSVPRGAAAWARGAVGVRGIGACIAAPTRCRSRREELVGEILGDERATATWFCLTTEIPVVSSIVDGVNPSLDSVELSGVYSCGRATTRAR</sequence>